<dbReference type="InterPro" id="IPR017927">
    <property type="entry name" value="FAD-bd_FR_type"/>
</dbReference>
<proteinExistence type="inferred from homology"/>
<gene>
    <name evidence="14" type="primary">hcr_1</name>
    <name evidence="14" type="ORF">GCM10007916_16190</name>
</gene>
<dbReference type="InterPro" id="IPR017938">
    <property type="entry name" value="Riboflavin_synthase-like_b-brl"/>
</dbReference>
<evidence type="ECO:0000256" key="4">
    <source>
        <dbReference type="ARBA" id="ARBA00022723"/>
    </source>
</evidence>
<evidence type="ECO:0000313" key="14">
    <source>
        <dbReference type="EMBL" id="GLS90552.1"/>
    </source>
</evidence>
<keyword evidence="3" id="KW-0001">2Fe-2S</keyword>
<dbReference type="RefSeq" id="WP_284203671.1">
    <property type="nucleotide sequence ID" value="NZ_BSPQ01000004.1"/>
</dbReference>
<dbReference type="PANTHER" id="PTHR47354">
    <property type="entry name" value="NADH OXIDOREDUCTASE HCR"/>
    <property type="match status" value="1"/>
</dbReference>
<comment type="cofactor">
    <cofactor evidence="1">
        <name>FAD</name>
        <dbReference type="ChEBI" id="CHEBI:57692"/>
    </cofactor>
</comment>
<dbReference type="PROSITE" id="PS51384">
    <property type="entry name" value="FAD_FR"/>
    <property type="match status" value="1"/>
</dbReference>
<keyword evidence="8" id="KW-0411">Iron-sulfur</keyword>
<keyword evidence="7" id="KW-0408">Iron</keyword>
<comment type="cofactor">
    <cofactor evidence="10">
        <name>[2Fe-2S] cluster</name>
        <dbReference type="ChEBI" id="CHEBI:190135"/>
    </cofactor>
</comment>
<evidence type="ECO:0000259" key="13">
    <source>
        <dbReference type="PROSITE" id="PS51384"/>
    </source>
</evidence>
<dbReference type="SUPFAM" id="SSF52343">
    <property type="entry name" value="Ferredoxin reductase-like, C-terminal NADP-linked domain"/>
    <property type="match status" value="1"/>
</dbReference>
<evidence type="ECO:0000256" key="6">
    <source>
        <dbReference type="ARBA" id="ARBA00023002"/>
    </source>
</evidence>
<evidence type="ECO:0000256" key="5">
    <source>
        <dbReference type="ARBA" id="ARBA00022827"/>
    </source>
</evidence>
<accession>A0ABQ6DZP2</accession>
<dbReference type="Pfam" id="PF00111">
    <property type="entry name" value="Fer2"/>
    <property type="match status" value="1"/>
</dbReference>
<sequence>MQSLFEPLICTKRIDETSDATTFEFKKLDDAAFEYQAGQFLTFEVDVAGEVEHRAYSLSSTPSKPESVAVTIKRVVGGKVSNYLLDHLQAGMALPAMAPAGSFTIENNPVSADILLMSAGSGITPCMSMARWLLDTQQKVNIHFIYSARSEADIIMATTLKELDAQHANFRLSFILEQTDNSEFMEGRLNAENFTQLVNDVNGKTIFTCGPTPYMQVVENLAEQRGFNMDLFHKESFVAENETTTEQSDNGVSYQGIAPQHGKNFVINSDKPLLNALEAAGVPIIAACRTGVCGACKCKVTGQVESSSTATLTAEQIAQGYVLSCSSKAMSDLVIEL</sequence>
<dbReference type="InterPro" id="IPR050415">
    <property type="entry name" value="MRET"/>
</dbReference>
<keyword evidence="4" id="KW-0479">Metal-binding</keyword>
<dbReference type="InterPro" id="IPR001041">
    <property type="entry name" value="2Fe-2S_ferredoxin-type"/>
</dbReference>
<dbReference type="CDD" id="cd06215">
    <property type="entry name" value="FNR_iron_sulfur_binding_1"/>
    <property type="match status" value="1"/>
</dbReference>
<comment type="similarity">
    <text evidence="11">In the N-terminal section; belongs to the FAD-binding oxidoreductase type 6 family.</text>
</comment>
<evidence type="ECO:0000256" key="1">
    <source>
        <dbReference type="ARBA" id="ARBA00001974"/>
    </source>
</evidence>
<evidence type="ECO:0000256" key="10">
    <source>
        <dbReference type="ARBA" id="ARBA00034078"/>
    </source>
</evidence>
<dbReference type="Pfam" id="PF00175">
    <property type="entry name" value="NAD_binding_1"/>
    <property type="match status" value="1"/>
</dbReference>
<dbReference type="CDD" id="cd00207">
    <property type="entry name" value="fer2"/>
    <property type="match status" value="1"/>
</dbReference>
<evidence type="ECO:0000259" key="12">
    <source>
        <dbReference type="PROSITE" id="PS51085"/>
    </source>
</evidence>
<evidence type="ECO:0000313" key="15">
    <source>
        <dbReference type="Proteomes" id="UP001157353"/>
    </source>
</evidence>
<dbReference type="InterPro" id="IPR036010">
    <property type="entry name" value="2Fe-2S_ferredoxin-like_sf"/>
</dbReference>
<dbReference type="SUPFAM" id="SSF63380">
    <property type="entry name" value="Riboflavin synthase domain-like"/>
    <property type="match status" value="1"/>
</dbReference>
<dbReference type="Proteomes" id="UP001157353">
    <property type="component" value="Unassembled WGS sequence"/>
</dbReference>
<reference evidence="15" key="1">
    <citation type="journal article" date="2019" name="Int. J. Syst. Evol. Microbiol.">
        <title>The Global Catalogue of Microorganisms (GCM) 10K type strain sequencing project: providing services to taxonomists for standard genome sequencing and annotation.</title>
        <authorList>
            <consortium name="The Broad Institute Genomics Platform"/>
            <consortium name="The Broad Institute Genome Sequencing Center for Infectious Disease"/>
            <person name="Wu L."/>
            <person name="Ma J."/>
        </authorList>
    </citation>
    <scope>NUCLEOTIDE SEQUENCE [LARGE SCALE GENOMIC DNA]</scope>
    <source>
        <strain evidence="15">NBRC 103166</strain>
    </source>
</reference>
<keyword evidence="9" id="KW-0830">Ubiquinone</keyword>
<keyword evidence="5" id="KW-0274">FAD</keyword>
<dbReference type="EMBL" id="BSPQ01000004">
    <property type="protein sequence ID" value="GLS90552.1"/>
    <property type="molecule type" value="Genomic_DNA"/>
</dbReference>
<dbReference type="Gene3D" id="2.40.30.10">
    <property type="entry name" value="Translation factors"/>
    <property type="match status" value="1"/>
</dbReference>
<dbReference type="Gene3D" id="3.10.20.30">
    <property type="match status" value="1"/>
</dbReference>
<evidence type="ECO:0000256" key="3">
    <source>
        <dbReference type="ARBA" id="ARBA00022714"/>
    </source>
</evidence>
<dbReference type="InterPro" id="IPR006058">
    <property type="entry name" value="2Fe2S_fd_BS"/>
</dbReference>
<evidence type="ECO:0000256" key="7">
    <source>
        <dbReference type="ARBA" id="ARBA00023004"/>
    </source>
</evidence>
<name>A0ABQ6DZP2_9GAMM</name>
<dbReference type="PROSITE" id="PS51085">
    <property type="entry name" value="2FE2S_FER_2"/>
    <property type="match status" value="1"/>
</dbReference>
<feature type="domain" description="2Fe-2S ferredoxin-type" evidence="12">
    <location>
        <begin position="250"/>
        <end position="337"/>
    </location>
</feature>
<comment type="caution">
    <text evidence="14">The sequence shown here is derived from an EMBL/GenBank/DDBJ whole genome shotgun (WGS) entry which is preliminary data.</text>
</comment>
<dbReference type="PRINTS" id="PR00406">
    <property type="entry name" value="CYTB5RDTASE"/>
</dbReference>
<feature type="domain" description="FAD-binding FR-type" evidence="13">
    <location>
        <begin position="3"/>
        <end position="106"/>
    </location>
</feature>
<keyword evidence="2" id="KW-0285">Flavoprotein</keyword>
<evidence type="ECO:0000256" key="11">
    <source>
        <dbReference type="ARBA" id="ARBA00061434"/>
    </source>
</evidence>
<protein>
    <submittedName>
        <fullName evidence="14">Hybrid-cluster NAD(P)-dependent oxidoreductase</fullName>
    </submittedName>
</protein>
<dbReference type="PROSITE" id="PS00197">
    <property type="entry name" value="2FE2S_FER_1"/>
    <property type="match status" value="1"/>
</dbReference>
<dbReference type="SUPFAM" id="SSF54292">
    <property type="entry name" value="2Fe-2S ferredoxin-like"/>
    <property type="match status" value="1"/>
</dbReference>
<dbReference type="InterPro" id="IPR039261">
    <property type="entry name" value="FNR_nucleotide-bd"/>
</dbReference>
<dbReference type="PANTHER" id="PTHR47354:SF6">
    <property type="entry name" value="NADH OXIDOREDUCTASE HCR"/>
    <property type="match status" value="1"/>
</dbReference>
<keyword evidence="15" id="KW-1185">Reference proteome</keyword>
<dbReference type="Gene3D" id="3.40.50.80">
    <property type="entry name" value="Nucleotide-binding domain of ferredoxin-NADP reductase (FNR) module"/>
    <property type="match status" value="1"/>
</dbReference>
<keyword evidence="6" id="KW-0560">Oxidoreductase</keyword>
<evidence type="ECO:0000256" key="2">
    <source>
        <dbReference type="ARBA" id="ARBA00022630"/>
    </source>
</evidence>
<dbReference type="InterPro" id="IPR001433">
    <property type="entry name" value="OxRdtase_FAD/NAD-bd"/>
</dbReference>
<evidence type="ECO:0000256" key="9">
    <source>
        <dbReference type="ARBA" id="ARBA00023075"/>
    </source>
</evidence>
<dbReference type="InterPro" id="IPR012675">
    <property type="entry name" value="Beta-grasp_dom_sf"/>
</dbReference>
<organism evidence="14 15">
    <name type="scientific">Psychromonas marina</name>
    <dbReference type="NCBI Taxonomy" id="88364"/>
    <lineage>
        <taxon>Bacteria</taxon>
        <taxon>Pseudomonadati</taxon>
        <taxon>Pseudomonadota</taxon>
        <taxon>Gammaproteobacteria</taxon>
        <taxon>Alteromonadales</taxon>
        <taxon>Psychromonadaceae</taxon>
        <taxon>Psychromonas</taxon>
    </lineage>
</organism>
<dbReference type="InterPro" id="IPR008333">
    <property type="entry name" value="Cbr1-like_FAD-bd_dom"/>
</dbReference>
<evidence type="ECO:0000256" key="8">
    <source>
        <dbReference type="ARBA" id="ARBA00023014"/>
    </source>
</evidence>
<dbReference type="Pfam" id="PF00970">
    <property type="entry name" value="FAD_binding_6"/>
    <property type="match status" value="1"/>
</dbReference>